<dbReference type="EMBL" id="AOKY01000023">
    <property type="protein sequence ID" value="KDB27986.1"/>
    <property type="molecule type" value="Genomic_DNA"/>
</dbReference>
<gene>
    <name evidence="1" type="ORF">H109_00250</name>
</gene>
<keyword evidence="2" id="KW-1185">Reference proteome</keyword>
<sequence length="125" mass="14265">MGWIVNTKRPMMWEPDRKALKGPSRANPALDYAEGWKIAEIGGKREQSVAMAILRMLLCMFDRAKLQINRFCCDRRSQGSSLKFVVWSVTLRDAYQLKAGISSLTLPRAATSVHHGWSFKFEENC</sequence>
<proteinExistence type="predicted"/>
<name>A0A059JJB5_TRIIM</name>
<organism evidence="1 2">
    <name type="scientific">Trichophyton interdigitale (strain MR816)</name>
    <dbReference type="NCBI Taxonomy" id="1215338"/>
    <lineage>
        <taxon>Eukaryota</taxon>
        <taxon>Fungi</taxon>
        <taxon>Dikarya</taxon>
        <taxon>Ascomycota</taxon>
        <taxon>Pezizomycotina</taxon>
        <taxon>Eurotiomycetes</taxon>
        <taxon>Eurotiomycetidae</taxon>
        <taxon>Onygenales</taxon>
        <taxon>Arthrodermataceae</taxon>
        <taxon>Trichophyton</taxon>
    </lineage>
</organism>
<dbReference type="Proteomes" id="UP000024533">
    <property type="component" value="Unassembled WGS sequence"/>
</dbReference>
<comment type="caution">
    <text evidence="1">The sequence shown here is derived from an EMBL/GenBank/DDBJ whole genome shotgun (WGS) entry which is preliminary data.</text>
</comment>
<evidence type="ECO:0000313" key="2">
    <source>
        <dbReference type="Proteomes" id="UP000024533"/>
    </source>
</evidence>
<reference evidence="1 2" key="1">
    <citation type="submission" date="2014-02" db="EMBL/GenBank/DDBJ databases">
        <title>The Genome Sequence of Trichophyton interdigitale MR816.</title>
        <authorList>
            <consortium name="The Broad Institute Genomics Platform"/>
            <person name="Cuomo C.A."/>
            <person name="White T.C."/>
            <person name="Graser Y."/>
            <person name="Martinez-Rossi N."/>
            <person name="Heitman J."/>
            <person name="Young S.K."/>
            <person name="Zeng Q."/>
            <person name="Gargeya S."/>
            <person name="Abouelleil A."/>
            <person name="Alvarado L."/>
            <person name="Chapman S.B."/>
            <person name="Gainer-Dewar J."/>
            <person name="Goldberg J."/>
            <person name="Griggs A."/>
            <person name="Gujja S."/>
            <person name="Hansen M."/>
            <person name="Howarth C."/>
            <person name="Imamovic A."/>
            <person name="Larimer J."/>
            <person name="Martinez D."/>
            <person name="Murphy C."/>
            <person name="Pearson M.D."/>
            <person name="Persinoti G."/>
            <person name="Poon T."/>
            <person name="Priest M."/>
            <person name="Roberts A.D."/>
            <person name="Saif S."/>
            <person name="Shea T.D."/>
            <person name="Sykes S.N."/>
            <person name="Wortman J."/>
            <person name="Nusbaum C."/>
            <person name="Birren B."/>
        </authorList>
    </citation>
    <scope>NUCLEOTIDE SEQUENCE [LARGE SCALE GENOMIC DNA]</scope>
    <source>
        <strain evidence="1 2">MR816</strain>
    </source>
</reference>
<dbReference type="HOGENOM" id="CLU_2251984_0_0_1"/>
<dbReference type="AlphaFoldDB" id="A0A059JJB5"/>
<protein>
    <submittedName>
        <fullName evidence="1">Uncharacterized protein</fullName>
    </submittedName>
</protein>
<accession>A0A059JJB5</accession>
<evidence type="ECO:0000313" key="1">
    <source>
        <dbReference type="EMBL" id="KDB27986.1"/>
    </source>
</evidence>